<keyword evidence="2" id="KW-1185">Reference proteome</keyword>
<proteinExistence type="predicted"/>
<organism evidence="1 2">
    <name type="scientific">Iphiclides podalirius</name>
    <name type="common">scarce swallowtail</name>
    <dbReference type="NCBI Taxonomy" id="110791"/>
    <lineage>
        <taxon>Eukaryota</taxon>
        <taxon>Metazoa</taxon>
        <taxon>Ecdysozoa</taxon>
        <taxon>Arthropoda</taxon>
        <taxon>Hexapoda</taxon>
        <taxon>Insecta</taxon>
        <taxon>Pterygota</taxon>
        <taxon>Neoptera</taxon>
        <taxon>Endopterygota</taxon>
        <taxon>Lepidoptera</taxon>
        <taxon>Glossata</taxon>
        <taxon>Ditrysia</taxon>
        <taxon>Papilionoidea</taxon>
        <taxon>Papilionidae</taxon>
        <taxon>Papilioninae</taxon>
        <taxon>Iphiclides</taxon>
    </lineage>
</organism>
<dbReference type="Proteomes" id="UP000837857">
    <property type="component" value="Chromosome 16"/>
</dbReference>
<protein>
    <submittedName>
        <fullName evidence="1">Uncharacterized protein</fullName>
    </submittedName>
</protein>
<gene>
    <name evidence="1" type="ORF">IPOD504_LOCUS4780</name>
</gene>
<feature type="non-terminal residue" evidence="1">
    <location>
        <position position="1"/>
    </location>
</feature>
<evidence type="ECO:0000313" key="2">
    <source>
        <dbReference type="Proteomes" id="UP000837857"/>
    </source>
</evidence>
<accession>A0ABN8HZJ4</accession>
<reference evidence="1" key="1">
    <citation type="submission" date="2022-03" db="EMBL/GenBank/DDBJ databases">
        <authorList>
            <person name="Martin H S."/>
        </authorList>
    </citation>
    <scope>NUCLEOTIDE SEQUENCE</scope>
</reference>
<name>A0ABN8HZJ4_9NEOP</name>
<dbReference type="EMBL" id="OW152828">
    <property type="protein sequence ID" value="CAH2044766.1"/>
    <property type="molecule type" value="Genomic_DNA"/>
</dbReference>
<evidence type="ECO:0000313" key="1">
    <source>
        <dbReference type="EMBL" id="CAH2044766.1"/>
    </source>
</evidence>
<sequence>MEKPEGGRIDGKLFWQSAKENGHRISCGQSGGSPNRRAPGELCIPVTPIMAGRIAAISEIERARPMGLSSAHRYGHYAMSTEYGRGAVDAATPAIHTGRCVAR</sequence>